<keyword evidence="3" id="KW-1185">Reference proteome</keyword>
<comment type="caution">
    <text evidence="2">The sequence shown here is derived from an EMBL/GenBank/DDBJ whole genome shotgun (WGS) entry which is preliminary data.</text>
</comment>
<reference evidence="2" key="1">
    <citation type="journal article" date="2017" name="Gigascience">
        <title>The genome draft of coconut (Cocos nucifera).</title>
        <authorList>
            <person name="Xiao Y."/>
            <person name="Xu P."/>
            <person name="Fan H."/>
            <person name="Baudouin L."/>
            <person name="Xia W."/>
            <person name="Bocs S."/>
            <person name="Xu J."/>
            <person name="Li Q."/>
            <person name="Guo A."/>
            <person name="Zhou L."/>
            <person name="Li J."/>
            <person name="Wu Y."/>
            <person name="Ma Z."/>
            <person name="Armero A."/>
            <person name="Issali A.E."/>
            <person name="Liu N."/>
            <person name="Peng M."/>
            <person name="Yang Y."/>
        </authorList>
    </citation>
    <scope>NUCLEOTIDE SEQUENCE</scope>
    <source>
        <tissue evidence="2">Spear leaf of Hainan Tall coconut</tissue>
    </source>
</reference>
<reference evidence="2" key="2">
    <citation type="submission" date="2019-07" db="EMBL/GenBank/DDBJ databases">
        <authorList>
            <person name="Yang Y."/>
            <person name="Bocs S."/>
            <person name="Baudouin L."/>
        </authorList>
    </citation>
    <scope>NUCLEOTIDE SEQUENCE</scope>
    <source>
        <tissue evidence="2">Spear leaf of Hainan Tall coconut</tissue>
    </source>
</reference>
<dbReference type="EMBL" id="CM017874">
    <property type="protein sequence ID" value="KAG1334468.1"/>
    <property type="molecule type" value="Genomic_DNA"/>
</dbReference>
<protein>
    <submittedName>
        <fullName evidence="2">Uncharacterized protein</fullName>
    </submittedName>
</protein>
<proteinExistence type="predicted"/>
<feature type="region of interest" description="Disordered" evidence="1">
    <location>
        <begin position="1"/>
        <end position="26"/>
    </location>
</feature>
<evidence type="ECO:0000313" key="2">
    <source>
        <dbReference type="EMBL" id="KAG1334468.1"/>
    </source>
</evidence>
<accession>A0A8K0MYE3</accession>
<evidence type="ECO:0000313" key="3">
    <source>
        <dbReference type="Proteomes" id="UP000797356"/>
    </source>
</evidence>
<dbReference type="Proteomes" id="UP000797356">
    <property type="component" value="Chromosome 3"/>
</dbReference>
<organism evidence="2 3">
    <name type="scientific">Cocos nucifera</name>
    <name type="common">Coconut palm</name>
    <dbReference type="NCBI Taxonomy" id="13894"/>
    <lineage>
        <taxon>Eukaryota</taxon>
        <taxon>Viridiplantae</taxon>
        <taxon>Streptophyta</taxon>
        <taxon>Embryophyta</taxon>
        <taxon>Tracheophyta</taxon>
        <taxon>Spermatophyta</taxon>
        <taxon>Magnoliopsida</taxon>
        <taxon>Liliopsida</taxon>
        <taxon>Arecaceae</taxon>
        <taxon>Arecoideae</taxon>
        <taxon>Cocoseae</taxon>
        <taxon>Attaleinae</taxon>
        <taxon>Cocos</taxon>
    </lineage>
</organism>
<sequence length="172" mass="19368">MMTSMTAVSNRRRGNGDDGKMPTIVGRNYCGRSEGKVDVGDDVRRRRRLGGREVRQQFVVEMAMPDGRRDRRRRGLGRFVTRKKIERVWWRVEAASAVSGGVGVDGDRREIRGGSSSAQAIPRESIWNLDFKVSSWMMKFTKRMKGGDIVKEPSAEFSKARTTIGKTDGALE</sequence>
<dbReference type="AlphaFoldDB" id="A0A8K0MYE3"/>
<gene>
    <name evidence="2" type="ORF">COCNU_03G005870</name>
</gene>
<name>A0A8K0MYE3_COCNU</name>
<evidence type="ECO:0000256" key="1">
    <source>
        <dbReference type="SAM" id="MobiDB-lite"/>
    </source>
</evidence>